<dbReference type="Pfam" id="PF03466">
    <property type="entry name" value="LysR_substrate"/>
    <property type="match status" value="1"/>
</dbReference>
<dbReference type="RefSeq" id="WP_091934295.1">
    <property type="nucleotide sequence ID" value="NZ_FNCY01000002.1"/>
</dbReference>
<name>A0A1G7Y6I4_9RHOO</name>
<dbReference type="Proteomes" id="UP000198607">
    <property type="component" value="Unassembled WGS sequence"/>
</dbReference>
<dbReference type="EMBL" id="FNCY01000002">
    <property type="protein sequence ID" value="SDG92034.1"/>
    <property type="molecule type" value="Genomic_DNA"/>
</dbReference>
<dbReference type="GO" id="GO:0000976">
    <property type="term" value="F:transcription cis-regulatory region binding"/>
    <property type="evidence" value="ECO:0007669"/>
    <property type="project" value="TreeGrafter"/>
</dbReference>
<evidence type="ECO:0000313" key="7">
    <source>
        <dbReference type="Proteomes" id="UP000198607"/>
    </source>
</evidence>
<keyword evidence="2" id="KW-0805">Transcription regulation</keyword>
<comment type="similarity">
    <text evidence="1">Belongs to the LysR transcriptional regulatory family.</text>
</comment>
<evidence type="ECO:0000313" key="6">
    <source>
        <dbReference type="EMBL" id="SDG92034.1"/>
    </source>
</evidence>
<proteinExistence type="inferred from homology"/>
<feature type="domain" description="HTH lysR-type" evidence="5">
    <location>
        <begin position="1"/>
        <end position="58"/>
    </location>
</feature>
<dbReference type="InterPro" id="IPR005119">
    <property type="entry name" value="LysR_subst-bd"/>
</dbReference>
<dbReference type="OrthoDB" id="9803735at2"/>
<reference evidence="6 7" key="1">
    <citation type="submission" date="2016-10" db="EMBL/GenBank/DDBJ databases">
        <authorList>
            <person name="de Groot N.N."/>
        </authorList>
    </citation>
    <scope>NUCLEOTIDE SEQUENCE [LARGE SCALE GENOMIC DNA]</scope>
    <source>
        <strain evidence="6 7">DSM 5885</strain>
    </source>
</reference>
<dbReference type="SUPFAM" id="SSF46785">
    <property type="entry name" value="Winged helix' DNA-binding domain"/>
    <property type="match status" value="1"/>
</dbReference>
<dbReference type="GO" id="GO:0003700">
    <property type="term" value="F:DNA-binding transcription factor activity"/>
    <property type="evidence" value="ECO:0007669"/>
    <property type="project" value="InterPro"/>
</dbReference>
<dbReference type="PANTHER" id="PTHR30126:SF40">
    <property type="entry name" value="HTH-TYPE TRANSCRIPTIONAL REGULATOR GLTR"/>
    <property type="match status" value="1"/>
</dbReference>
<dbReference type="InterPro" id="IPR036390">
    <property type="entry name" value="WH_DNA-bd_sf"/>
</dbReference>
<dbReference type="STRING" id="83767.SAMN05660652_00909"/>
<accession>A0A1G7Y6I4</accession>
<dbReference type="AlphaFoldDB" id="A0A1G7Y6I4"/>
<dbReference type="Gene3D" id="3.40.190.290">
    <property type="match status" value="1"/>
</dbReference>
<protein>
    <submittedName>
        <fullName evidence="6">DNA-binding transcriptional regulator, LysR family</fullName>
    </submittedName>
</protein>
<dbReference type="PANTHER" id="PTHR30126">
    <property type="entry name" value="HTH-TYPE TRANSCRIPTIONAL REGULATOR"/>
    <property type="match status" value="1"/>
</dbReference>
<dbReference type="SUPFAM" id="SSF53850">
    <property type="entry name" value="Periplasmic binding protein-like II"/>
    <property type="match status" value="1"/>
</dbReference>
<keyword evidence="3 6" id="KW-0238">DNA-binding</keyword>
<evidence type="ECO:0000256" key="2">
    <source>
        <dbReference type="ARBA" id="ARBA00023015"/>
    </source>
</evidence>
<dbReference type="InterPro" id="IPR000847">
    <property type="entry name" value="LysR_HTH_N"/>
</dbReference>
<dbReference type="InterPro" id="IPR036388">
    <property type="entry name" value="WH-like_DNA-bd_sf"/>
</dbReference>
<evidence type="ECO:0000256" key="1">
    <source>
        <dbReference type="ARBA" id="ARBA00009437"/>
    </source>
</evidence>
<evidence type="ECO:0000259" key="5">
    <source>
        <dbReference type="PROSITE" id="PS50931"/>
    </source>
</evidence>
<dbReference type="Pfam" id="PF00126">
    <property type="entry name" value="HTH_1"/>
    <property type="match status" value="1"/>
</dbReference>
<organism evidence="6 7">
    <name type="scientific">Propionivibrio dicarboxylicus</name>
    <dbReference type="NCBI Taxonomy" id="83767"/>
    <lineage>
        <taxon>Bacteria</taxon>
        <taxon>Pseudomonadati</taxon>
        <taxon>Pseudomonadota</taxon>
        <taxon>Betaproteobacteria</taxon>
        <taxon>Rhodocyclales</taxon>
        <taxon>Rhodocyclaceae</taxon>
        <taxon>Propionivibrio</taxon>
    </lineage>
</organism>
<evidence type="ECO:0000256" key="4">
    <source>
        <dbReference type="ARBA" id="ARBA00023163"/>
    </source>
</evidence>
<dbReference type="PROSITE" id="PS50931">
    <property type="entry name" value="HTH_LYSR"/>
    <property type="match status" value="1"/>
</dbReference>
<evidence type="ECO:0000256" key="3">
    <source>
        <dbReference type="ARBA" id="ARBA00023125"/>
    </source>
</evidence>
<keyword evidence="7" id="KW-1185">Reference proteome</keyword>
<keyword evidence="4" id="KW-0804">Transcription</keyword>
<gene>
    <name evidence="6" type="ORF">SAMN05660652_00909</name>
</gene>
<sequence>MDIVRLRSFVMVARLGHLTRAAERLCLTQPAVTAHIKAIEQELGLALFDRAPGRISLTRHGELLLPEAEHVLATVEAFAGKARQIKGEVSGNLLIATVDDSDFLRLGELLYALRGALPLLQLKTRQMLADDILDGLLNEEIDAGFHIGSADHPDIGVLPLRTLVYQAVGPRSLSDRLAGASWKDIAQLPWIAAPERSHVARFTRTLFAQHGVRLNEAIECDQLSATLDLVRSGLGLSLLREDLALAAVEKGEVALWPHGRIEARLNFLYRLRSEADPSIIGLLSVLRQHWAV</sequence>
<dbReference type="FunFam" id="1.10.10.10:FF:000001">
    <property type="entry name" value="LysR family transcriptional regulator"/>
    <property type="match status" value="1"/>
</dbReference>
<dbReference type="CDD" id="cd05466">
    <property type="entry name" value="PBP2_LTTR_substrate"/>
    <property type="match status" value="1"/>
</dbReference>
<dbReference type="Gene3D" id="1.10.10.10">
    <property type="entry name" value="Winged helix-like DNA-binding domain superfamily/Winged helix DNA-binding domain"/>
    <property type="match status" value="1"/>
</dbReference>
<dbReference type="PRINTS" id="PR00039">
    <property type="entry name" value="HTHLYSR"/>
</dbReference>